<dbReference type="InterPro" id="IPR003615">
    <property type="entry name" value="HNH_nuc"/>
</dbReference>
<dbReference type="EMBL" id="QGUB01000002">
    <property type="protein sequence ID" value="PWW47764.1"/>
    <property type="molecule type" value="Genomic_DNA"/>
</dbReference>
<name>A0A317RD22_9BURK</name>
<sequence length="378" mass="42812">MANFVVNYDFKNSEPAFIRQVTGLPFSAPPTHSPWRNYSRIYKLCLLVSESQGIAIPTDIARVLSQPGAVTCDEYVHFLVEATTDPSPALSDWAEADTAMQRRNPLCFSLKYILAKVAGLDEYITPINEIIGAYIFSGFNGGESDTEFLSLMGNRERYPDFVRNIDPRQARESIKFISQISYLHNTASDIVVSLNKEDAHEIFHSLSPISGPYETDGNLEIQRLASFFRDGSEHDFFEYKGTIVSDVLESGFVEGSKVKKTHVIIERNAKLRGLYFDKFPSPVCDSCRIDTSKKYPWINRVLDLHHILPLSSGTRVDSRVGTILDDMAPICPTCHRAIHRYYDDYLKTNSKSDFDNKEEAHEIYFQAKQGIVKGDCYV</sequence>
<keyword evidence="2" id="KW-1185">Reference proteome</keyword>
<evidence type="ECO:0000313" key="1">
    <source>
        <dbReference type="EMBL" id="PWW47764.1"/>
    </source>
</evidence>
<reference evidence="1 2" key="1">
    <citation type="submission" date="2018-05" db="EMBL/GenBank/DDBJ databases">
        <title>Genomic Encyclopedia of Type Strains, Phase IV (KMG-IV): sequencing the most valuable type-strain genomes for metagenomic binning, comparative biology and taxonomic classification.</title>
        <authorList>
            <person name="Goeker M."/>
        </authorList>
    </citation>
    <scope>NUCLEOTIDE SEQUENCE [LARGE SCALE GENOMIC DNA]</scope>
    <source>
        <strain evidence="1 2">DSM 26006</strain>
    </source>
</reference>
<organism evidence="1 2">
    <name type="scientific">Melaminivora alkalimesophila</name>
    <dbReference type="NCBI Taxonomy" id="1165852"/>
    <lineage>
        <taxon>Bacteria</taxon>
        <taxon>Pseudomonadati</taxon>
        <taxon>Pseudomonadota</taxon>
        <taxon>Betaproteobacteria</taxon>
        <taxon>Burkholderiales</taxon>
        <taxon>Comamonadaceae</taxon>
        <taxon>Melaminivora</taxon>
    </lineage>
</organism>
<gene>
    <name evidence="1" type="ORF">DFR36_102140</name>
</gene>
<proteinExistence type="predicted"/>
<dbReference type="Proteomes" id="UP000246483">
    <property type="component" value="Unassembled WGS sequence"/>
</dbReference>
<dbReference type="CDD" id="cd00085">
    <property type="entry name" value="HNHc"/>
    <property type="match status" value="1"/>
</dbReference>
<evidence type="ECO:0000313" key="2">
    <source>
        <dbReference type="Proteomes" id="UP000246483"/>
    </source>
</evidence>
<protein>
    <recommendedName>
        <fullName evidence="3">HNH endonuclease</fullName>
    </recommendedName>
</protein>
<accession>A0A317RD22</accession>
<comment type="caution">
    <text evidence="1">The sequence shown here is derived from an EMBL/GenBank/DDBJ whole genome shotgun (WGS) entry which is preliminary data.</text>
</comment>
<dbReference type="AlphaFoldDB" id="A0A317RD22"/>
<evidence type="ECO:0008006" key="3">
    <source>
        <dbReference type="Google" id="ProtNLM"/>
    </source>
</evidence>